<dbReference type="InterPro" id="IPR008136">
    <property type="entry name" value="CinA_C"/>
</dbReference>
<sequence length="164" mass="16471">MTLNAAAEEVVLAAIAKELKVATAESLTAGMVASALATVPGASGTLQGGVVSYQNDVKSSLLGVDADLLERNGAVDPDVARQMAAGARRALNADVGVATTGAAGPEPHGGKAVGTVFVGIATEGGSRAVEFRFDGDRAEIRQQACAAALAELRRAVADQPRSTK</sequence>
<evidence type="ECO:0000259" key="1">
    <source>
        <dbReference type="Pfam" id="PF02464"/>
    </source>
</evidence>
<evidence type="ECO:0000313" key="2">
    <source>
        <dbReference type="EMBL" id="NKX56091.1"/>
    </source>
</evidence>
<dbReference type="Gene3D" id="3.90.950.20">
    <property type="entry name" value="CinA-like"/>
    <property type="match status" value="1"/>
</dbReference>
<dbReference type="NCBIfam" id="TIGR00199">
    <property type="entry name" value="PncC_domain"/>
    <property type="match status" value="1"/>
</dbReference>
<organism evidence="2 3">
    <name type="scientific">Arthrobacter mobilis</name>
    <dbReference type="NCBI Taxonomy" id="2724944"/>
    <lineage>
        <taxon>Bacteria</taxon>
        <taxon>Bacillati</taxon>
        <taxon>Actinomycetota</taxon>
        <taxon>Actinomycetes</taxon>
        <taxon>Micrococcales</taxon>
        <taxon>Micrococcaceae</taxon>
        <taxon>Arthrobacter</taxon>
    </lineage>
</organism>
<reference evidence="2 3" key="1">
    <citation type="submission" date="2020-04" db="EMBL/GenBank/DDBJ databases">
        <title>Arthrobacter sp. nov.</title>
        <authorList>
            <person name="Liu S."/>
        </authorList>
    </citation>
    <scope>NUCLEOTIDE SEQUENCE [LARGE SCALE GENOMIC DNA]</scope>
    <source>
        <strain evidence="2 3">E918</strain>
    </source>
</reference>
<feature type="domain" description="CinA C-terminal" evidence="1">
    <location>
        <begin position="5"/>
        <end position="155"/>
    </location>
</feature>
<dbReference type="SUPFAM" id="SSF142433">
    <property type="entry name" value="CinA-like"/>
    <property type="match status" value="1"/>
</dbReference>
<gene>
    <name evidence="2" type="ORF">HGG74_16435</name>
</gene>
<evidence type="ECO:0000313" key="3">
    <source>
        <dbReference type="Proteomes" id="UP000544090"/>
    </source>
</evidence>
<keyword evidence="3" id="KW-1185">Reference proteome</keyword>
<dbReference type="AlphaFoldDB" id="A0A7X6HHE3"/>
<dbReference type="EMBL" id="JAAZSQ010000019">
    <property type="protein sequence ID" value="NKX56091.1"/>
    <property type="molecule type" value="Genomic_DNA"/>
</dbReference>
<name>A0A7X6HHE3_9MICC</name>
<accession>A0A7X6HHE3</accession>
<dbReference type="RefSeq" id="WP_168488091.1">
    <property type="nucleotide sequence ID" value="NZ_JAAZSQ010000019.1"/>
</dbReference>
<dbReference type="Pfam" id="PF02464">
    <property type="entry name" value="CinA"/>
    <property type="match status" value="1"/>
</dbReference>
<dbReference type="InterPro" id="IPR036653">
    <property type="entry name" value="CinA-like_C"/>
</dbReference>
<comment type="caution">
    <text evidence="2">The sequence shown here is derived from an EMBL/GenBank/DDBJ whole genome shotgun (WGS) entry which is preliminary data.</text>
</comment>
<protein>
    <submittedName>
        <fullName evidence="2">CinA family protein</fullName>
    </submittedName>
</protein>
<dbReference type="Proteomes" id="UP000544090">
    <property type="component" value="Unassembled WGS sequence"/>
</dbReference>
<proteinExistence type="predicted"/>